<sequence length="106" mass="12139">MGYVLRVRMASFFAGAAVASSLGLYLLQRDYKIAYDSISHKTWRFKFVFDAGFKTHLCAKTWGTRNRIRDFIIVSVDVLRRASLEYQHSTTLTIQSEDRTLGVPCP</sequence>
<name>A0A5D3C3W0_CUCMM</name>
<dbReference type="AlphaFoldDB" id="A0A5D3C3W0"/>
<dbReference type="Proteomes" id="UP000321393">
    <property type="component" value="Unassembled WGS sequence"/>
</dbReference>
<organism evidence="3 5">
    <name type="scientific">Cucumis melo var. makuwa</name>
    <name type="common">Oriental melon</name>
    <dbReference type="NCBI Taxonomy" id="1194695"/>
    <lineage>
        <taxon>Eukaryota</taxon>
        <taxon>Viridiplantae</taxon>
        <taxon>Streptophyta</taxon>
        <taxon>Embryophyta</taxon>
        <taxon>Tracheophyta</taxon>
        <taxon>Spermatophyta</taxon>
        <taxon>Magnoliopsida</taxon>
        <taxon>eudicotyledons</taxon>
        <taxon>Gunneridae</taxon>
        <taxon>Pentapetalae</taxon>
        <taxon>rosids</taxon>
        <taxon>fabids</taxon>
        <taxon>Cucurbitales</taxon>
        <taxon>Cucurbitaceae</taxon>
        <taxon>Benincaseae</taxon>
        <taxon>Cucumis</taxon>
    </lineage>
</organism>
<dbReference type="EMBL" id="SSTE01015921">
    <property type="protein sequence ID" value="KAA0042510.1"/>
    <property type="molecule type" value="Genomic_DNA"/>
</dbReference>
<dbReference type="OrthoDB" id="1911459at2759"/>
<protein>
    <submittedName>
        <fullName evidence="3">Uncharacterized protein</fullName>
    </submittedName>
</protein>
<keyword evidence="1" id="KW-1133">Transmembrane helix</keyword>
<dbReference type="PANTHER" id="PTHR34970">
    <property type="entry name" value="ABC TRANSPORTER A FAMILY PROTEIN"/>
    <property type="match status" value="1"/>
</dbReference>
<evidence type="ECO:0000313" key="4">
    <source>
        <dbReference type="Proteomes" id="UP000321393"/>
    </source>
</evidence>
<dbReference type="STRING" id="1194695.A0A5D3C3W0"/>
<evidence type="ECO:0000313" key="5">
    <source>
        <dbReference type="Proteomes" id="UP000321947"/>
    </source>
</evidence>
<gene>
    <name evidence="3" type="ORF">E5676_scaffold376G00020</name>
    <name evidence="2" type="ORF">E6C27_scaffold44G00010</name>
</gene>
<proteinExistence type="predicted"/>
<accession>A0A5D3C3W0</accession>
<dbReference type="EMBL" id="SSTD01013643">
    <property type="protein sequence ID" value="TYK05912.1"/>
    <property type="molecule type" value="Genomic_DNA"/>
</dbReference>
<feature type="transmembrane region" description="Helical" evidence="1">
    <location>
        <begin position="6"/>
        <end position="27"/>
    </location>
</feature>
<evidence type="ECO:0000313" key="2">
    <source>
        <dbReference type="EMBL" id="KAA0042510.1"/>
    </source>
</evidence>
<evidence type="ECO:0000256" key="1">
    <source>
        <dbReference type="SAM" id="Phobius"/>
    </source>
</evidence>
<keyword evidence="1" id="KW-0472">Membrane</keyword>
<reference evidence="4 5" key="1">
    <citation type="submission" date="2019-08" db="EMBL/GenBank/DDBJ databases">
        <title>Draft genome sequences of two oriental melons (Cucumis melo L. var makuwa).</title>
        <authorList>
            <person name="Kwon S.-Y."/>
        </authorList>
    </citation>
    <scope>NUCLEOTIDE SEQUENCE [LARGE SCALE GENOMIC DNA]</scope>
    <source>
        <strain evidence="5">cv. Chang Bougi</strain>
        <strain evidence="4">cv. SW 3</strain>
        <tissue evidence="3">Leaf</tissue>
    </source>
</reference>
<keyword evidence="1" id="KW-0812">Transmembrane</keyword>
<comment type="caution">
    <text evidence="3">The sequence shown here is derived from an EMBL/GenBank/DDBJ whole genome shotgun (WGS) entry which is preliminary data.</text>
</comment>
<evidence type="ECO:0000313" key="3">
    <source>
        <dbReference type="EMBL" id="TYK05912.1"/>
    </source>
</evidence>
<dbReference type="Proteomes" id="UP000321947">
    <property type="component" value="Unassembled WGS sequence"/>
</dbReference>
<dbReference type="PANTHER" id="PTHR34970:SF2">
    <property type="entry name" value="ABC TRANSPORTER A FAMILY PROTEIN"/>
    <property type="match status" value="1"/>
</dbReference>